<keyword evidence="7" id="KW-0029">Amino-acid transport</keyword>
<dbReference type="AlphaFoldDB" id="A0A9P6QI42"/>
<feature type="transmembrane region" description="Helical" evidence="7">
    <location>
        <begin position="60"/>
        <end position="78"/>
    </location>
</feature>
<dbReference type="InterPro" id="IPR024671">
    <property type="entry name" value="Atg22-like"/>
</dbReference>
<evidence type="ECO:0000256" key="3">
    <source>
        <dbReference type="ARBA" id="ARBA00022448"/>
    </source>
</evidence>
<evidence type="ECO:0000256" key="1">
    <source>
        <dbReference type="ARBA" id="ARBA00004127"/>
    </source>
</evidence>
<dbReference type="Pfam" id="PF11700">
    <property type="entry name" value="ATG22"/>
    <property type="match status" value="1"/>
</dbReference>
<feature type="transmembrane region" description="Helical" evidence="7">
    <location>
        <begin position="212"/>
        <end position="230"/>
    </location>
</feature>
<keyword evidence="10" id="KW-1185">Reference proteome</keyword>
<gene>
    <name evidence="9" type="primary">ATG22_4</name>
    <name evidence="9" type="ORF">DFQ27_009738</name>
</gene>
<keyword evidence="7" id="KW-0072">Autophagy</keyword>
<dbReference type="SUPFAM" id="SSF103473">
    <property type="entry name" value="MFS general substrate transporter"/>
    <property type="match status" value="1"/>
</dbReference>
<dbReference type="EMBL" id="JAAAJB010000093">
    <property type="protein sequence ID" value="KAG0266436.1"/>
    <property type="molecule type" value="Genomic_DNA"/>
</dbReference>
<dbReference type="OrthoDB" id="42657at2759"/>
<comment type="similarity">
    <text evidence="2 7">Belongs to the ATG22 family.</text>
</comment>
<dbReference type="InterPro" id="IPR036259">
    <property type="entry name" value="MFS_trans_sf"/>
</dbReference>
<proteinExistence type="inferred from homology"/>
<dbReference type="PANTHER" id="PTHR23519:SF1">
    <property type="entry name" value="AUTOPHAGY-RELATED PROTEIN 22"/>
    <property type="match status" value="1"/>
</dbReference>
<accession>A0A9P6QI42</accession>
<comment type="caution">
    <text evidence="9">The sequence shown here is derived from an EMBL/GenBank/DDBJ whole genome shotgun (WGS) entry which is preliminary data.</text>
</comment>
<dbReference type="GO" id="GO:0012505">
    <property type="term" value="C:endomembrane system"/>
    <property type="evidence" value="ECO:0007669"/>
    <property type="project" value="UniProtKB-SubCell"/>
</dbReference>
<feature type="region of interest" description="Disordered" evidence="8">
    <location>
        <begin position="339"/>
        <end position="363"/>
    </location>
</feature>
<keyword evidence="6 7" id="KW-0472">Membrane</keyword>
<comment type="subcellular location">
    <subcellularLocation>
        <location evidence="1">Endomembrane system</location>
        <topology evidence="1">Multi-pass membrane protein</topology>
    </subcellularLocation>
    <subcellularLocation>
        <location evidence="7">Vacuole membrane</location>
        <topology evidence="7">Multi-pass membrane protein</topology>
    </subcellularLocation>
</comment>
<dbReference type="GO" id="GO:0005774">
    <property type="term" value="C:vacuolar membrane"/>
    <property type="evidence" value="ECO:0007669"/>
    <property type="project" value="UniProtKB-SubCell"/>
</dbReference>
<protein>
    <recommendedName>
        <fullName evidence="7">Autophagy-related protein</fullName>
    </recommendedName>
</protein>
<evidence type="ECO:0000313" key="9">
    <source>
        <dbReference type="EMBL" id="KAG0266436.1"/>
    </source>
</evidence>
<feature type="compositionally biased region" description="Polar residues" evidence="8">
    <location>
        <begin position="344"/>
        <end position="357"/>
    </location>
</feature>
<evidence type="ECO:0000256" key="8">
    <source>
        <dbReference type="SAM" id="MobiDB-lite"/>
    </source>
</evidence>
<evidence type="ECO:0000256" key="2">
    <source>
        <dbReference type="ARBA" id="ARBA00006978"/>
    </source>
</evidence>
<organism evidence="9 10">
    <name type="scientific">Actinomortierella ambigua</name>
    <dbReference type="NCBI Taxonomy" id="1343610"/>
    <lineage>
        <taxon>Eukaryota</taxon>
        <taxon>Fungi</taxon>
        <taxon>Fungi incertae sedis</taxon>
        <taxon>Mucoromycota</taxon>
        <taxon>Mortierellomycotina</taxon>
        <taxon>Mortierellomycetes</taxon>
        <taxon>Mortierellales</taxon>
        <taxon>Mortierellaceae</taxon>
        <taxon>Actinomortierella</taxon>
    </lineage>
</organism>
<evidence type="ECO:0000256" key="4">
    <source>
        <dbReference type="ARBA" id="ARBA00022692"/>
    </source>
</evidence>
<dbReference type="Proteomes" id="UP000807716">
    <property type="component" value="Unassembled WGS sequence"/>
</dbReference>
<dbReference type="PANTHER" id="PTHR23519">
    <property type="entry name" value="AUTOPHAGY-RELATED PROTEIN 22"/>
    <property type="match status" value="1"/>
</dbReference>
<dbReference type="GO" id="GO:0006865">
    <property type="term" value="P:amino acid transport"/>
    <property type="evidence" value="ECO:0007669"/>
    <property type="project" value="UniProtKB-KW"/>
</dbReference>
<evidence type="ECO:0000256" key="6">
    <source>
        <dbReference type="ARBA" id="ARBA00023136"/>
    </source>
</evidence>
<evidence type="ECO:0000256" key="5">
    <source>
        <dbReference type="ARBA" id="ARBA00022989"/>
    </source>
</evidence>
<feature type="transmembrane region" description="Helical" evidence="7">
    <location>
        <begin position="179"/>
        <end position="200"/>
    </location>
</feature>
<sequence length="363" mass="40218">MVFCLISNGLTMNFYDAHIPMLTRHHPKVMRAEVDFGPDSPEHIEAKTHMATFLSGGASISGYAGAFIVLIISAVCLLSDDSIGMMMNLLIFSGIYVMFFNILYGIFSHQRSFPPLPEGANYLTFGYRRVAKTVRQAAQIPTLFYFLITWLILGDGLVSVSNMAILIVQSQLGAANDTLIIAAIIQLIAAGLGNWGWIYLQNHRGLTPLRTVIINAFGFGLLPLYALLGLIDASPVGLKQIWEIYMLAVFFGIFSAAIYSSNRVVFAQFIPLGHENELYALYEMASVTSSWIGPLVEFLFVRFAWNVATQFIIPAIMMCFVDVDKGRQQAREFSRHEREMKVNEASSSTPLQSDTKGGVNGQV</sequence>
<feature type="transmembrane region" description="Helical" evidence="7">
    <location>
        <begin position="303"/>
        <end position="321"/>
    </location>
</feature>
<reference evidence="9" key="1">
    <citation type="journal article" date="2020" name="Fungal Divers.">
        <title>Resolving the Mortierellaceae phylogeny through synthesis of multi-gene phylogenetics and phylogenomics.</title>
        <authorList>
            <person name="Vandepol N."/>
            <person name="Liber J."/>
            <person name="Desiro A."/>
            <person name="Na H."/>
            <person name="Kennedy M."/>
            <person name="Barry K."/>
            <person name="Grigoriev I.V."/>
            <person name="Miller A.N."/>
            <person name="O'Donnell K."/>
            <person name="Stajich J.E."/>
            <person name="Bonito G."/>
        </authorList>
    </citation>
    <scope>NUCLEOTIDE SEQUENCE</scope>
    <source>
        <strain evidence="9">BC1065</strain>
    </source>
</reference>
<evidence type="ECO:0000256" key="7">
    <source>
        <dbReference type="RuleBase" id="RU363073"/>
    </source>
</evidence>
<keyword evidence="4 7" id="KW-0812">Transmembrane</keyword>
<comment type="caution">
    <text evidence="7">Lacks conserved residue(s) required for the propagation of feature annotation.</text>
</comment>
<keyword evidence="5 7" id="KW-1133">Transmembrane helix</keyword>
<dbReference type="InterPro" id="IPR050495">
    <property type="entry name" value="ATG22/LtaA_families"/>
</dbReference>
<feature type="transmembrane region" description="Helical" evidence="7">
    <location>
        <begin position="242"/>
        <end position="259"/>
    </location>
</feature>
<feature type="transmembrane region" description="Helical" evidence="7">
    <location>
        <begin position="143"/>
        <end position="167"/>
    </location>
</feature>
<keyword evidence="3 7" id="KW-0813">Transport</keyword>
<dbReference type="GO" id="GO:0006914">
    <property type="term" value="P:autophagy"/>
    <property type="evidence" value="ECO:0007669"/>
    <property type="project" value="UniProtKB-KW"/>
</dbReference>
<feature type="transmembrane region" description="Helical" evidence="7">
    <location>
        <begin position="85"/>
        <end position="107"/>
    </location>
</feature>
<name>A0A9P6QI42_9FUNG</name>
<comment type="function">
    <text evidence="7">Vacuolar effluxer which mediate the efflux of amino acids resulting from autophagic degradation. The release of autophagic amino acids allows the maintenance of protein synthesis and viability during nitrogen starvation.</text>
</comment>
<keyword evidence="7" id="KW-0926">Vacuole</keyword>
<evidence type="ECO:0000313" key="10">
    <source>
        <dbReference type="Proteomes" id="UP000807716"/>
    </source>
</evidence>